<evidence type="ECO:0000313" key="2">
    <source>
        <dbReference type="Proteomes" id="UP001164250"/>
    </source>
</evidence>
<name>A0ACC1AYL7_9ROSI</name>
<accession>A0ACC1AYL7</accession>
<protein>
    <submittedName>
        <fullName evidence="1">Uncharacterized protein</fullName>
    </submittedName>
</protein>
<dbReference type="Proteomes" id="UP001164250">
    <property type="component" value="Chromosome 7"/>
</dbReference>
<reference evidence="2" key="1">
    <citation type="journal article" date="2023" name="G3 (Bethesda)">
        <title>Genome assembly and association tests identify interacting loci associated with vigor, precocity, and sex in interspecific pistachio rootstocks.</title>
        <authorList>
            <person name="Palmer W."/>
            <person name="Jacygrad E."/>
            <person name="Sagayaradj S."/>
            <person name="Cavanaugh K."/>
            <person name="Han R."/>
            <person name="Bertier L."/>
            <person name="Beede B."/>
            <person name="Kafkas S."/>
            <person name="Golino D."/>
            <person name="Preece J."/>
            <person name="Michelmore R."/>
        </authorList>
    </citation>
    <scope>NUCLEOTIDE SEQUENCE [LARGE SCALE GENOMIC DNA]</scope>
</reference>
<dbReference type="EMBL" id="CM047903">
    <property type="protein sequence ID" value="KAJ0091776.1"/>
    <property type="molecule type" value="Genomic_DNA"/>
</dbReference>
<sequence length="70" mass="7643">MAEIKVFTIVLLVALVLSIGYNEVDAGKCCKEHALQGGCTNDKCNTFCQDECRGGECKHRNGKLGCHCYC</sequence>
<comment type="caution">
    <text evidence="1">The sequence shown here is derived from an EMBL/GenBank/DDBJ whole genome shotgun (WGS) entry which is preliminary data.</text>
</comment>
<proteinExistence type="predicted"/>
<evidence type="ECO:0000313" key="1">
    <source>
        <dbReference type="EMBL" id="KAJ0091776.1"/>
    </source>
</evidence>
<gene>
    <name evidence="1" type="ORF">Patl1_26273</name>
</gene>
<organism evidence="1 2">
    <name type="scientific">Pistacia atlantica</name>
    <dbReference type="NCBI Taxonomy" id="434234"/>
    <lineage>
        <taxon>Eukaryota</taxon>
        <taxon>Viridiplantae</taxon>
        <taxon>Streptophyta</taxon>
        <taxon>Embryophyta</taxon>
        <taxon>Tracheophyta</taxon>
        <taxon>Spermatophyta</taxon>
        <taxon>Magnoliopsida</taxon>
        <taxon>eudicotyledons</taxon>
        <taxon>Gunneridae</taxon>
        <taxon>Pentapetalae</taxon>
        <taxon>rosids</taxon>
        <taxon>malvids</taxon>
        <taxon>Sapindales</taxon>
        <taxon>Anacardiaceae</taxon>
        <taxon>Pistacia</taxon>
    </lineage>
</organism>
<keyword evidence="2" id="KW-1185">Reference proteome</keyword>